<dbReference type="FunFam" id="1.10.287.1130:FF:000001">
    <property type="entry name" value="cytochrome c oxidase copper chaperone"/>
    <property type="match status" value="1"/>
</dbReference>
<name>A0A7N4V2A2_SARHA</name>
<proteinExistence type="inferred from homology"/>
<evidence type="ECO:0000256" key="3">
    <source>
        <dbReference type="ARBA" id="ARBA00009241"/>
    </source>
</evidence>
<dbReference type="InterPro" id="IPR009069">
    <property type="entry name" value="Cys_alpha_HP_mot_SF"/>
</dbReference>
<dbReference type="SUPFAM" id="SSF47072">
    <property type="entry name" value="Cysteine alpha-hairpin motif"/>
    <property type="match status" value="1"/>
</dbReference>
<comment type="subcellular location">
    <subcellularLocation>
        <location evidence="1">Cytoplasm</location>
    </subcellularLocation>
    <subcellularLocation>
        <location evidence="2">Mitochondrion intermembrane space</location>
    </subcellularLocation>
</comment>
<keyword evidence="7 14" id="KW-0186">Copper</keyword>
<keyword evidence="5 14" id="KW-0479">Metal-binding</keyword>
<dbReference type="GO" id="GO:0005758">
    <property type="term" value="C:mitochondrial intermembrane space"/>
    <property type="evidence" value="ECO:0007669"/>
    <property type="project" value="UniProtKB-SubCell"/>
</dbReference>
<evidence type="ECO:0000313" key="16">
    <source>
        <dbReference type="Ensembl" id="ENSSHAP00000033479.1"/>
    </source>
</evidence>
<evidence type="ECO:0000256" key="1">
    <source>
        <dbReference type="ARBA" id="ARBA00004496"/>
    </source>
</evidence>
<keyword evidence="8" id="KW-0496">Mitochondrion</keyword>
<evidence type="ECO:0000256" key="8">
    <source>
        <dbReference type="ARBA" id="ARBA00023128"/>
    </source>
</evidence>
<dbReference type="Proteomes" id="UP000007648">
    <property type="component" value="Unassembled WGS sequence"/>
</dbReference>
<accession>A0A7N4V2A2</accession>
<evidence type="ECO:0000256" key="10">
    <source>
        <dbReference type="ARBA" id="ARBA00023186"/>
    </source>
</evidence>
<reference evidence="16" key="3">
    <citation type="submission" date="2025-09" db="UniProtKB">
        <authorList>
            <consortium name="Ensembl"/>
        </authorList>
    </citation>
    <scope>IDENTIFICATION</scope>
</reference>
<evidence type="ECO:0000256" key="5">
    <source>
        <dbReference type="ARBA" id="ARBA00022723"/>
    </source>
</evidence>
<gene>
    <name evidence="16" type="primary">LOC100919403</name>
</gene>
<keyword evidence="6" id="KW-0007">Acetylation</keyword>
<dbReference type="InParanoid" id="A0A7N4V2A2"/>
<evidence type="ECO:0000256" key="15">
    <source>
        <dbReference type="SAM" id="MobiDB-lite"/>
    </source>
</evidence>
<evidence type="ECO:0000256" key="9">
    <source>
        <dbReference type="ARBA" id="ARBA00023157"/>
    </source>
</evidence>
<sequence length="167" mass="18072">LYKKIKKKKKRKKKKGSLVKALKCLSHPVPSRPSPLSTLPVPPPSVRRKPDPPRLVPWKSRSGGVGGTSGSSFFSPTSGGVRKIVPELSSWRKPSCAATLEMSTLAAASCDSDSSGKVEEKKPLKPCCACPETKKARDACIIEKGEEHCGHLIEAHKECMRALGFKI</sequence>
<evidence type="ECO:0000256" key="2">
    <source>
        <dbReference type="ARBA" id="ARBA00004569"/>
    </source>
</evidence>
<dbReference type="GO" id="GO:0033617">
    <property type="term" value="P:mitochondrial respiratory chain complex IV assembly"/>
    <property type="evidence" value="ECO:0007669"/>
    <property type="project" value="TreeGrafter"/>
</dbReference>
<feature type="region of interest" description="Disordered" evidence="15">
    <location>
        <begin position="1"/>
        <end position="76"/>
    </location>
</feature>
<dbReference type="PROSITE" id="PS51808">
    <property type="entry name" value="CHCH"/>
    <property type="match status" value="1"/>
</dbReference>
<protein>
    <recommendedName>
        <fullName evidence="13">Cytochrome c oxidase copper chaperone</fullName>
    </recommendedName>
</protein>
<comment type="function">
    <text evidence="11">Copper metallochaperone essential for the assembly of the mitochondrial respiratory chain complex IV (CIV), also known as cytochrome c oxidase. Binds two copper ions and delivers them to the metallochaperone SCO1 which transports the copper ions to the Cu(A) site on the cytochrome c oxidase subunit II (MT-CO2/COX2).</text>
</comment>
<dbReference type="GO" id="GO:0005507">
    <property type="term" value="F:copper ion binding"/>
    <property type="evidence" value="ECO:0007669"/>
    <property type="project" value="InterPro"/>
</dbReference>
<keyword evidence="17" id="KW-1185">Reference proteome</keyword>
<keyword evidence="9" id="KW-1015">Disulfide bond</keyword>
<feature type="binding site" evidence="14">
    <location>
        <position position="127"/>
    </location>
    <ligand>
        <name>Cu cation</name>
        <dbReference type="ChEBI" id="CHEBI:23378"/>
    </ligand>
</feature>
<keyword evidence="10" id="KW-0143">Chaperone</keyword>
<dbReference type="InterPro" id="IPR007745">
    <property type="entry name" value="Cyt_c_oxidase_Cu-chaperone"/>
</dbReference>
<dbReference type="GeneTree" id="ENSGT00390000002329"/>
<evidence type="ECO:0000256" key="14">
    <source>
        <dbReference type="PIRSR" id="PIRSR607745-1"/>
    </source>
</evidence>
<evidence type="ECO:0000256" key="13">
    <source>
        <dbReference type="ARBA" id="ARBA00071062"/>
    </source>
</evidence>
<evidence type="ECO:0000256" key="7">
    <source>
        <dbReference type="ARBA" id="ARBA00023008"/>
    </source>
</evidence>
<keyword evidence="4" id="KW-0963">Cytoplasm</keyword>
<dbReference type="PANTHER" id="PTHR16719">
    <property type="entry name" value="CYTOCHROME C OXIDASE COPPER CHAPERONE"/>
    <property type="match status" value="1"/>
</dbReference>
<feature type="compositionally biased region" description="Basic residues" evidence="15">
    <location>
        <begin position="1"/>
        <end position="17"/>
    </location>
</feature>
<dbReference type="GO" id="GO:0016531">
    <property type="term" value="F:copper chaperone activity"/>
    <property type="evidence" value="ECO:0007669"/>
    <property type="project" value="InterPro"/>
</dbReference>
<dbReference type="Gene3D" id="1.10.287.1130">
    <property type="entry name" value="CytochromE C oxidase copper chaperone"/>
    <property type="match status" value="1"/>
</dbReference>
<feature type="binding site" evidence="14">
    <location>
        <position position="128"/>
    </location>
    <ligand>
        <name>Cu cation</name>
        <dbReference type="ChEBI" id="CHEBI:23378"/>
    </ligand>
</feature>
<dbReference type="Ensembl" id="ENSSHAT00000044315.1">
    <property type="protein sequence ID" value="ENSSHAP00000033479.1"/>
    <property type="gene ID" value="ENSSHAG00000023148.1"/>
</dbReference>
<reference evidence="16 17" key="1">
    <citation type="journal article" date="2011" name="Proc. Natl. Acad. Sci. U.S.A.">
        <title>Genetic diversity and population structure of the endangered marsupial Sarcophilus harrisii (Tasmanian devil).</title>
        <authorList>
            <person name="Miller W."/>
            <person name="Hayes V.M."/>
            <person name="Ratan A."/>
            <person name="Petersen D.C."/>
            <person name="Wittekindt N.E."/>
            <person name="Miller J."/>
            <person name="Walenz B."/>
            <person name="Knight J."/>
            <person name="Qi J."/>
            <person name="Zhao F."/>
            <person name="Wang Q."/>
            <person name="Bedoya-Reina O.C."/>
            <person name="Katiyar N."/>
            <person name="Tomsho L.P."/>
            <person name="Kasson L.M."/>
            <person name="Hardie R.A."/>
            <person name="Woodbridge P."/>
            <person name="Tindall E.A."/>
            <person name="Bertelsen M.F."/>
            <person name="Dixon D."/>
            <person name="Pyecroft S."/>
            <person name="Helgen K.M."/>
            <person name="Lesk A.M."/>
            <person name="Pringle T.H."/>
            <person name="Patterson N."/>
            <person name="Zhang Y."/>
            <person name="Kreiss A."/>
            <person name="Woods G.M."/>
            <person name="Jones M.E."/>
            <person name="Schuster S.C."/>
        </authorList>
    </citation>
    <scope>NUCLEOTIDE SEQUENCE [LARGE SCALE GENOMIC DNA]</scope>
</reference>
<evidence type="ECO:0000256" key="4">
    <source>
        <dbReference type="ARBA" id="ARBA00022490"/>
    </source>
</evidence>
<dbReference type="Pfam" id="PF05051">
    <property type="entry name" value="COX17"/>
    <property type="match status" value="1"/>
</dbReference>
<evidence type="ECO:0000256" key="12">
    <source>
        <dbReference type="ARBA" id="ARBA00065132"/>
    </source>
</evidence>
<dbReference type="PANTHER" id="PTHR16719:SF0">
    <property type="entry name" value="CYTOCHROME C OXIDASE COPPER CHAPERONE"/>
    <property type="match status" value="1"/>
</dbReference>
<dbReference type="AlphaFoldDB" id="A0A7N4V2A2"/>
<evidence type="ECO:0000313" key="17">
    <source>
        <dbReference type="Proteomes" id="UP000007648"/>
    </source>
</evidence>
<reference evidence="16" key="2">
    <citation type="submission" date="2025-08" db="UniProtKB">
        <authorList>
            <consortium name="Ensembl"/>
        </authorList>
    </citation>
    <scope>IDENTIFICATION</scope>
</reference>
<organism evidence="16 17">
    <name type="scientific">Sarcophilus harrisii</name>
    <name type="common">Tasmanian devil</name>
    <name type="synonym">Sarcophilus laniarius</name>
    <dbReference type="NCBI Taxonomy" id="9305"/>
    <lineage>
        <taxon>Eukaryota</taxon>
        <taxon>Metazoa</taxon>
        <taxon>Chordata</taxon>
        <taxon>Craniata</taxon>
        <taxon>Vertebrata</taxon>
        <taxon>Euteleostomi</taxon>
        <taxon>Mammalia</taxon>
        <taxon>Metatheria</taxon>
        <taxon>Dasyuromorphia</taxon>
        <taxon>Dasyuridae</taxon>
        <taxon>Sarcophilus</taxon>
    </lineage>
</organism>
<evidence type="ECO:0000256" key="11">
    <source>
        <dbReference type="ARBA" id="ARBA00055863"/>
    </source>
</evidence>
<comment type="similarity">
    <text evidence="3">Belongs to the COX17 family.</text>
</comment>
<comment type="subunit">
    <text evidence="12">Interacts with COA1. Interacts with the chaperone CHCHD4; this is important for correct folding and the formation of disulfide bonds that stabilize the structure.</text>
</comment>
<evidence type="ECO:0000256" key="6">
    <source>
        <dbReference type="ARBA" id="ARBA00022990"/>
    </source>
</evidence>